<evidence type="ECO:0000256" key="1">
    <source>
        <dbReference type="SAM" id="SignalP"/>
    </source>
</evidence>
<organism evidence="3 4">
    <name type="scientific">Lacibacter luteus</name>
    <dbReference type="NCBI Taxonomy" id="2508719"/>
    <lineage>
        <taxon>Bacteria</taxon>
        <taxon>Pseudomonadati</taxon>
        <taxon>Bacteroidota</taxon>
        <taxon>Chitinophagia</taxon>
        <taxon>Chitinophagales</taxon>
        <taxon>Chitinophagaceae</taxon>
        <taxon>Lacibacter</taxon>
    </lineage>
</organism>
<dbReference type="OrthoDB" id="9798407at2"/>
<dbReference type="RefSeq" id="WP_129130854.1">
    <property type="nucleotide sequence ID" value="NZ_SDHW01000002.1"/>
</dbReference>
<reference evidence="3 4" key="1">
    <citation type="submission" date="2019-01" db="EMBL/GenBank/DDBJ databases">
        <title>Lacibacter sp. strain TTM-7.</title>
        <authorList>
            <person name="Chen W.-M."/>
        </authorList>
    </citation>
    <scope>NUCLEOTIDE SEQUENCE [LARGE SCALE GENOMIC DNA]</scope>
    <source>
        <strain evidence="3 4">TTM-7</strain>
    </source>
</reference>
<keyword evidence="1" id="KW-0732">Signal</keyword>
<evidence type="ECO:0000313" key="4">
    <source>
        <dbReference type="Proteomes" id="UP000290204"/>
    </source>
</evidence>
<dbReference type="Proteomes" id="UP000290204">
    <property type="component" value="Unassembled WGS sequence"/>
</dbReference>
<dbReference type="Gene3D" id="3.20.20.150">
    <property type="entry name" value="Divalent-metal-dependent TIM barrel enzymes"/>
    <property type="match status" value="1"/>
</dbReference>
<name>A0A4Q1CJX4_9BACT</name>
<dbReference type="PANTHER" id="PTHR12110:SF41">
    <property type="entry name" value="INOSOSE DEHYDRATASE"/>
    <property type="match status" value="1"/>
</dbReference>
<keyword evidence="4" id="KW-1185">Reference proteome</keyword>
<dbReference type="SUPFAM" id="SSF51658">
    <property type="entry name" value="Xylose isomerase-like"/>
    <property type="match status" value="1"/>
</dbReference>
<dbReference type="InterPro" id="IPR006311">
    <property type="entry name" value="TAT_signal"/>
</dbReference>
<dbReference type="PROSITE" id="PS51318">
    <property type="entry name" value="TAT"/>
    <property type="match status" value="1"/>
</dbReference>
<gene>
    <name evidence="3" type="ORF">ESA94_10575</name>
</gene>
<dbReference type="Pfam" id="PF01261">
    <property type="entry name" value="AP_endonuc_2"/>
    <property type="match status" value="1"/>
</dbReference>
<dbReference type="PANTHER" id="PTHR12110">
    <property type="entry name" value="HYDROXYPYRUVATE ISOMERASE"/>
    <property type="match status" value="1"/>
</dbReference>
<feature type="domain" description="Xylose isomerase-like TIM barrel" evidence="2">
    <location>
        <begin position="59"/>
        <end position="294"/>
    </location>
</feature>
<evidence type="ECO:0000259" key="2">
    <source>
        <dbReference type="Pfam" id="PF01261"/>
    </source>
</evidence>
<dbReference type="InterPro" id="IPR013022">
    <property type="entry name" value="Xyl_isomerase-like_TIM-brl"/>
</dbReference>
<dbReference type="NCBIfam" id="TIGR01409">
    <property type="entry name" value="TAT_signal_seq"/>
    <property type="match status" value="1"/>
</dbReference>
<evidence type="ECO:0000313" key="3">
    <source>
        <dbReference type="EMBL" id="RXK60893.1"/>
    </source>
</evidence>
<proteinExistence type="predicted"/>
<dbReference type="InterPro" id="IPR036237">
    <property type="entry name" value="Xyl_isomerase-like_sf"/>
</dbReference>
<accession>A0A4Q1CJX4</accession>
<dbReference type="InterPro" id="IPR019546">
    <property type="entry name" value="TAT_signal_bac_arc"/>
</dbReference>
<feature type="signal peptide" evidence="1">
    <location>
        <begin position="1"/>
        <end position="30"/>
    </location>
</feature>
<dbReference type="EMBL" id="SDHW01000002">
    <property type="protein sequence ID" value="RXK60893.1"/>
    <property type="molecule type" value="Genomic_DNA"/>
</dbReference>
<dbReference type="Pfam" id="PF10518">
    <property type="entry name" value="TAT_signal"/>
    <property type="match status" value="1"/>
</dbReference>
<protein>
    <submittedName>
        <fullName evidence="3">Twin-arginine translocation signal domain-containing protein</fullName>
    </submittedName>
</protein>
<feature type="chain" id="PRO_5020711351" evidence="1">
    <location>
        <begin position="31"/>
        <end position="300"/>
    </location>
</feature>
<comment type="caution">
    <text evidence="3">The sequence shown here is derived from an EMBL/GenBank/DDBJ whole genome shotgun (WGS) entry which is preliminary data.</text>
</comment>
<dbReference type="InterPro" id="IPR050312">
    <property type="entry name" value="IolE/XylAMocC-like"/>
</dbReference>
<sequence length="300" mass="33516">MSYNRRSFLKTSAAATAGITLAGLPLFSCAAAPDAAKLKYGLQLYTVRNDVAKNLAGTLDYVAKAGYTQIELYGFDGKTFFGKTPKEFKAMFNDRNLVSPSGHYNFGPVLSSGNLDFWKKVIEAGNEMGNSYATIPWLDANQRGADALPKLVELVNKAAEITKAAGMKLAYHNHDFEFKKLDNGKSFLQVLLEGTDPSMVEFELDLYWSSFMNENAVEWFNKYPGRFTQWHVKDATVNAKGQKESTQVGDGTIDFSSIFAHKKTAGLRFAYVEQEAYTMPEEECIKKSIAYMKKKKWGNK</sequence>
<dbReference type="AlphaFoldDB" id="A0A4Q1CJX4"/>